<keyword evidence="5" id="KW-0408">Iron</keyword>
<dbReference type="PRINTS" id="PR00368">
    <property type="entry name" value="FADPNR"/>
</dbReference>
<feature type="domain" description="FAD/NAD(P)-binding" evidence="8">
    <location>
        <begin position="2"/>
        <end position="276"/>
    </location>
</feature>
<dbReference type="Gene3D" id="3.50.50.60">
    <property type="entry name" value="FAD/NAD(P)-binding domain"/>
    <property type="match status" value="2"/>
</dbReference>
<feature type="domain" description="BFD-like [2Fe-2S]-binding" evidence="7">
    <location>
        <begin position="410"/>
        <end position="458"/>
    </location>
</feature>
<keyword evidence="2" id="KW-0285">Flavoprotein</keyword>
<feature type="domain" description="BFD-like [2Fe-2S]-binding" evidence="7">
    <location>
        <begin position="485"/>
        <end position="535"/>
    </location>
</feature>
<dbReference type="InterPro" id="IPR041575">
    <property type="entry name" value="Rubredoxin_C"/>
</dbReference>
<sequence length="758" mass="83323">MIGNGMAGMRCVEEIVKRRPGHFKITVFGAESRPNYNRILLSKVLQGESRFEDIILHSLDWYRENEIQLYTGEQVMRIDSGQRMIYTASGMQTEYDILIIATGSVPFIPPLPGSDKKGVISFRNIEDCGIMTEYASRYRRAAVIGGGLLGLEAARGLLHLGMEAHVIHNASYLMNRQLDALSAGMLQKELEQQGMIFHLNRNTQKITGTTRAQGLRFEQGDRLAADLIVMAVGIRPNIRLAEQAGIRTGRAIWVDDRMQTSEPGIYAIGECAEHRGISYGLVAPLYEQAQVLAAHLCEQPTSDYSGSIPYSQLKISGVHVFSVGDIQAAEAEDIVQQYDGVRHTYRRILATNGKISAAILYGETAEGTALVEAVRSGQSAETWIAAENDSNNTSINPADAAAIALSPQSVVCACNAVTKCAILDTMTQLQLETADEVREHTRASGSCGGCRPVVEALVRCHAAGLTQSASAADESFPEVEEIAAICSCTSLSHEMLRRQIHEQDWQTAAQVMQQLNWTTRDGCPQCLPALDYYLATHPLMQFANPAYAAADTFEIKTNVQLPESRYTSSAPLLPHSLVNTLPGAGSLCIVSSSFSASLLLHADPVLLEQIPDSRDLLQQLYSRWQKIVPAAPLHIAAAIHSTGPSAVLLYDLAVCSSPAGWEVYAGGSSAGSFRKAELIALMDSFQEAIRLLSLCLHYYYEKSWYGEPVWQWLERTRLLHIREQVLNRYYEQNVELGQEGAISHEDDANAVPFLQRTM</sequence>
<proteinExistence type="predicted"/>
<dbReference type="Gene3D" id="3.30.390.30">
    <property type="match status" value="1"/>
</dbReference>
<evidence type="ECO:0000259" key="9">
    <source>
        <dbReference type="Pfam" id="PF18267"/>
    </source>
</evidence>
<evidence type="ECO:0000313" key="10">
    <source>
        <dbReference type="EMBL" id="ANF95928.1"/>
    </source>
</evidence>
<dbReference type="SUPFAM" id="SSF51905">
    <property type="entry name" value="FAD/NAD(P)-binding domain"/>
    <property type="match status" value="1"/>
</dbReference>
<evidence type="ECO:0000259" key="8">
    <source>
        <dbReference type="Pfam" id="PF07992"/>
    </source>
</evidence>
<reference evidence="11" key="1">
    <citation type="submission" date="2015-10" db="EMBL/GenBank/DDBJ databases">
        <title>Genome of Paenibacillus bovis sp. nov.</title>
        <authorList>
            <person name="Wu Z."/>
            <person name="Gao C."/>
            <person name="Liu Z."/>
            <person name="Zheng H."/>
        </authorList>
    </citation>
    <scope>NUCLEOTIDE SEQUENCE [LARGE SCALE GENOMIC DNA]</scope>
    <source>
        <strain evidence="11">BD3526</strain>
    </source>
</reference>
<comment type="cofactor">
    <cofactor evidence="1">
        <name>FAD</name>
        <dbReference type="ChEBI" id="CHEBI:57692"/>
    </cofactor>
</comment>
<evidence type="ECO:0000259" key="7">
    <source>
        <dbReference type="Pfam" id="PF04324"/>
    </source>
</evidence>
<evidence type="ECO:0000256" key="5">
    <source>
        <dbReference type="ARBA" id="ARBA00023004"/>
    </source>
</evidence>
<dbReference type="Pfam" id="PF07992">
    <property type="entry name" value="Pyr_redox_2"/>
    <property type="match status" value="1"/>
</dbReference>
<organism evidence="10 11">
    <name type="scientific">Paenibacillus bovis</name>
    <dbReference type="NCBI Taxonomy" id="1616788"/>
    <lineage>
        <taxon>Bacteria</taxon>
        <taxon>Bacillati</taxon>
        <taxon>Bacillota</taxon>
        <taxon>Bacilli</taxon>
        <taxon>Bacillales</taxon>
        <taxon>Paenibacillaceae</taxon>
        <taxon>Paenibacillus</taxon>
    </lineage>
</organism>
<dbReference type="Pfam" id="PF04324">
    <property type="entry name" value="Fer2_BFD"/>
    <property type="match status" value="2"/>
</dbReference>
<dbReference type="InterPro" id="IPR007419">
    <property type="entry name" value="BFD-like_2Fe2S-bd_dom"/>
</dbReference>
<evidence type="ECO:0000256" key="6">
    <source>
        <dbReference type="ARBA" id="ARBA00023014"/>
    </source>
</evidence>
<name>A0A172ZE74_9BACL</name>
<evidence type="ECO:0000256" key="1">
    <source>
        <dbReference type="ARBA" id="ARBA00001974"/>
    </source>
</evidence>
<evidence type="ECO:0000256" key="3">
    <source>
        <dbReference type="ARBA" id="ARBA00022723"/>
    </source>
</evidence>
<evidence type="ECO:0000256" key="2">
    <source>
        <dbReference type="ARBA" id="ARBA00022630"/>
    </source>
</evidence>
<keyword evidence="4" id="KW-0274">FAD</keyword>
<keyword evidence="3" id="KW-0479">Metal-binding</keyword>
<dbReference type="EMBL" id="CP013023">
    <property type="protein sequence ID" value="ANF95928.1"/>
    <property type="molecule type" value="Genomic_DNA"/>
</dbReference>
<evidence type="ECO:0000313" key="11">
    <source>
        <dbReference type="Proteomes" id="UP000078148"/>
    </source>
</evidence>
<dbReference type="Gene3D" id="1.10.10.1100">
    <property type="entry name" value="BFD-like [2Fe-2S]-binding domain"/>
    <property type="match status" value="1"/>
</dbReference>
<keyword evidence="11" id="KW-1185">Reference proteome</keyword>
<accession>A0A172ZE74</accession>
<dbReference type="SUPFAM" id="SSF56014">
    <property type="entry name" value="Nitrite and sulphite reductase 4Fe-4S domain-like"/>
    <property type="match status" value="1"/>
</dbReference>
<dbReference type="GO" id="GO:0046872">
    <property type="term" value="F:metal ion binding"/>
    <property type="evidence" value="ECO:0007669"/>
    <property type="project" value="UniProtKB-KW"/>
</dbReference>
<evidence type="ECO:0000256" key="4">
    <source>
        <dbReference type="ARBA" id="ARBA00022827"/>
    </source>
</evidence>
<dbReference type="Pfam" id="PF18267">
    <property type="entry name" value="Rubredoxin_C"/>
    <property type="match status" value="1"/>
</dbReference>
<dbReference type="PRINTS" id="PR00411">
    <property type="entry name" value="PNDRDTASEI"/>
</dbReference>
<dbReference type="PANTHER" id="PTHR43429">
    <property type="entry name" value="PYRIDINE NUCLEOTIDE-DISULFIDE OXIDOREDUCTASE DOMAIN-CONTAINING"/>
    <property type="match status" value="1"/>
</dbReference>
<dbReference type="PANTHER" id="PTHR43429:SF3">
    <property type="entry name" value="NITRITE REDUCTASE [NAD(P)H]"/>
    <property type="match status" value="1"/>
</dbReference>
<dbReference type="InterPro" id="IPR041854">
    <property type="entry name" value="BFD-like_2Fe2S-bd_dom_sf"/>
</dbReference>
<dbReference type="InterPro" id="IPR023753">
    <property type="entry name" value="FAD/NAD-binding_dom"/>
</dbReference>
<dbReference type="STRING" id="1616788.AR543_07860"/>
<dbReference type="CDD" id="cd19943">
    <property type="entry name" value="NirB_Fer2_BFD-like_1"/>
    <property type="match status" value="1"/>
</dbReference>
<dbReference type="GO" id="GO:0016491">
    <property type="term" value="F:oxidoreductase activity"/>
    <property type="evidence" value="ECO:0007669"/>
    <property type="project" value="InterPro"/>
</dbReference>
<dbReference type="InterPro" id="IPR016156">
    <property type="entry name" value="FAD/NAD-linked_Rdtase_dimer_sf"/>
</dbReference>
<protein>
    <recommendedName>
        <fullName evidence="12">Nitrite reductase</fullName>
    </recommendedName>
</protein>
<dbReference type="InterPro" id="IPR036188">
    <property type="entry name" value="FAD/NAD-bd_sf"/>
</dbReference>
<keyword evidence="6" id="KW-0411">Iron-sulfur</keyword>
<reference evidence="10 11" key="2">
    <citation type="journal article" date="2016" name="Int. J. Syst. Evol. Microbiol.">
        <title>Paenibacillus bovis sp. nov., isolated from raw yak (Bos grunniens) milk.</title>
        <authorList>
            <person name="Gao C."/>
            <person name="Han J."/>
            <person name="Liu Z."/>
            <person name="Xu X."/>
            <person name="Hang F."/>
            <person name="Wu Z."/>
        </authorList>
    </citation>
    <scope>NUCLEOTIDE SEQUENCE [LARGE SCALE GENOMIC DNA]</scope>
    <source>
        <strain evidence="10 11">BD3526</strain>
    </source>
</reference>
<dbReference type="FunFam" id="3.50.50.60:FF:000033">
    <property type="entry name" value="Nitrite reductase [NAD(P)H], large subunit"/>
    <property type="match status" value="1"/>
</dbReference>
<dbReference type="InterPro" id="IPR045854">
    <property type="entry name" value="NO2/SO3_Rdtase_4Fe4S_sf"/>
</dbReference>
<dbReference type="InterPro" id="IPR050260">
    <property type="entry name" value="FAD-bd_OxRdtase"/>
</dbReference>
<gene>
    <name evidence="10" type="ORF">AR543_07860</name>
</gene>
<dbReference type="KEGG" id="pbv:AR543_07860"/>
<dbReference type="CDD" id="cd19944">
    <property type="entry name" value="NirB_Fer2_BFD-like_2"/>
    <property type="match status" value="1"/>
</dbReference>
<feature type="domain" description="NADH-rubredoxin oxidoreductase C-terminal" evidence="9">
    <location>
        <begin position="309"/>
        <end position="377"/>
    </location>
</feature>
<evidence type="ECO:0008006" key="12">
    <source>
        <dbReference type="Google" id="ProtNLM"/>
    </source>
</evidence>
<dbReference type="AlphaFoldDB" id="A0A172ZE74"/>
<dbReference type="GO" id="GO:0051536">
    <property type="term" value="F:iron-sulfur cluster binding"/>
    <property type="evidence" value="ECO:0007669"/>
    <property type="project" value="UniProtKB-KW"/>
</dbReference>
<dbReference type="Proteomes" id="UP000078148">
    <property type="component" value="Chromosome"/>
</dbReference>